<dbReference type="VEuPathDB" id="PlasmoDB:PVW1_100005700"/>
<dbReference type="VEuPathDB" id="PlasmoDB:PVX_007080"/>
<dbReference type="AlphaFoldDB" id="A0A564ZXZ5"/>
<dbReference type="Proteomes" id="UP000220605">
    <property type="component" value="Chromosome 12"/>
</dbReference>
<gene>
    <name evidence="2" type="ORF">PVP01_1200400</name>
</gene>
<proteinExistence type="predicted"/>
<reference evidence="3" key="1">
    <citation type="submission" date="2016-07" db="EMBL/GenBank/DDBJ databases">
        <authorList>
            <consortium name="Pathogen Informatics"/>
        </authorList>
    </citation>
    <scope>NUCLEOTIDE SEQUENCE [LARGE SCALE GENOMIC DNA]</scope>
</reference>
<name>A0A564ZXZ5_PLAVI</name>
<protein>
    <submittedName>
        <fullName evidence="2">VIR protein</fullName>
    </submittedName>
</protein>
<dbReference type="VEuPathDB" id="PlasmoDB:PVP01_1200400"/>
<organism evidence="2 3">
    <name type="scientific">Plasmodium vivax</name>
    <name type="common">malaria parasite P. vivax</name>
    <dbReference type="NCBI Taxonomy" id="5855"/>
    <lineage>
        <taxon>Eukaryota</taxon>
        <taxon>Sar</taxon>
        <taxon>Alveolata</taxon>
        <taxon>Apicomplexa</taxon>
        <taxon>Aconoidasida</taxon>
        <taxon>Haemosporida</taxon>
        <taxon>Plasmodiidae</taxon>
        <taxon>Plasmodium</taxon>
        <taxon>Plasmodium (Plasmodium)</taxon>
    </lineage>
</organism>
<evidence type="ECO:0000256" key="1">
    <source>
        <dbReference type="SAM" id="MobiDB-lite"/>
    </source>
</evidence>
<feature type="region of interest" description="Disordered" evidence="1">
    <location>
        <begin position="248"/>
        <end position="267"/>
    </location>
</feature>
<sequence length="444" mass="51708">MAKRATDEVFLNYDDYSTIIEKFGTNRNQVFDTNYDVVLKHAEVEQAKRTKYDKTYKEIYRHLHSGGVMYNYMVQGCKYISYLIHEEVKNILELHYNEEIFKIFHKFVVDYFSYRGLSKDSCLPHVVYVDQDMYEDLGRLYRLYNKYNEVLSSNKDWDERKCLFFKFFVNDYNDYMEKNKPTSLNLNKILTHLEGKVRNTINGLGRNCSTLNYKLTPIVPYFKPEDVKPINKPELETHSLKTLQQQVTNPQARTTEEETHLKSPPTHPVIQETKITHPIQGLNQAGKIEEDPIREEASDTGFHMRQLYDHRTPMTHPRNETVRQSQYGPTLEFPERLGLKDDQSINAQNGLETEQGFATSVRNTITEVLGSVDPVPVVGVSGGMGALFLLFRYTPVGTFFRGRGYRQRIPTRFDGVYPGFMTDFQGYGDGYFPNDRINITYGPE</sequence>
<dbReference type="OrthoDB" id="10415847at2759"/>
<dbReference type="EMBL" id="LT635623">
    <property type="protein sequence ID" value="VUZ97279.1"/>
    <property type="molecule type" value="Genomic_DNA"/>
</dbReference>
<accession>A0A564ZXZ5</accession>
<dbReference type="VEuPathDB" id="PlasmoDB:PVPAM_000013500"/>
<evidence type="ECO:0000313" key="2">
    <source>
        <dbReference type="EMBL" id="VUZ97279.1"/>
    </source>
</evidence>
<evidence type="ECO:0000313" key="3">
    <source>
        <dbReference type="Proteomes" id="UP000220605"/>
    </source>
</evidence>